<keyword evidence="2" id="KW-1185">Reference proteome</keyword>
<dbReference type="AlphaFoldDB" id="G5JMU1"/>
<dbReference type="STRING" id="873449.STRCR_0056"/>
<organism evidence="1 2">
    <name type="scientific">Streptococcus criceti HS-6</name>
    <dbReference type="NCBI Taxonomy" id="873449"/>
    <lineage>
        <taxon>Bacteria</taxon>
        <taxon>Bacillati</taxon>
        <taxon>Bacillota</taxon>
        <taxon>Bacilli</taxon>
        <taxon>Lactobacillales</taxon>
        <taxon>Streptococcaceae</taxon>
        <taxon>Streptococcus</taxon>
    </lineage>
</organism>
<sequence>MAGLSGLSACGLNKDSREWIEKNRVSDIYKVYPTKDPEDLFKVFPDGFDIEQSYIDEKGRAFRIYLEGEPDSKVISGEMVQNPNIKGTKKVADVIYENGHFIFTNKTTDFNWPLGNFLFQNFTISEKFISGLTEKDHGYNSQNGSFYMDYELDDPKLKSLFGLKNTKITNFGISGNGKDYFVRTVSFDFSNDTSFTETIERKVK</sequence>
<comment type="caution">
    <text evidence="1">The sequence shown here is derived from an EMBL/GenBank/DDBJ whole genome shotgun (WGS) entry which is preliminary data.</text>
</comment>
<evidence type="ECO:0000313" key="2">
    <source>
        <dbReference type="Proteomes" id="UP000004322"/>
    </source>
</evidence>
<evidence type="ECO:0000313" key="1">
    <source>
        <dbReference type="EMBL" id="EHI74048.1"/>
    </source>
</evidence>
<accession>G5JMU1</accession>
<reference evidence="1" key="1">
    <citation type="submission" date="2011-07" db="EMBL/GenBank/DDBJ databases">
        <authorList>
            <person name="Stanhope M.J."/>
            <person name="Durkin A.S."/>
            <person name="Hostetler J."/>
            <person name="Kim M."/>
            <person name="Radune D."/>
            <person name="Singh I."/>
            <person name="Town C.D."/>
        </authorList>
    </citation>
    <scope>NUCLEOTIDE SEQUENCE [LARGE SCALE GENOMIC DNA]</scope>
    <source>
        <strain evidence="1">HS-6</strain>
    </source>
</reference>
<gene>
    <name evidence="1" type="ORF">STRCR_0056</name>
</gene>
<dbReference type="OrthoDB" id="2233558at2"/>
<dbReference type="Proteomes" id="UP000004322">
    <property type="component" value="Unassembled WGS sequence"/>
</dbReference>
<name>G5JMU1_STRCG</name>
<proteinExistence type="predicted"/>
<evidence type="ECO:0008006" key="3">
    <source>
        <dbReference type="Google" id="ProtNLM"/>
    </source>
</evidence>
<dbReference type="RefSeq" id="WP_004226782.1">
    <property type="nucleotide sequence ID" value="NZ_AEUV02000002.1"/>
</dbReference>
<protein>
    <recommendedName>
        <fullName evidence="3">Lipoprotein</fullName>
    </recommendedName>
</protein>
<dbReference type="EMBL" id="AEUV02000002">
    <property type="protein sequence ID" value="EHI74048.1"/>
    <property type="molecule type" value="Genomic_DNA"/>
</dbReference>